<dbReference type="Proteomes" id="UP001595765">
    <property type="component" value="Unassembled WGS sequence"/>
</dbReference>
<evidence type="ECO:0000313" key="1">
    <source>
        <dbReference type="EMBL" id="MFC4036614.1"/>
    </source>
</evidence>
<keyword evidence="2" id="KW-1185">Reference proteome</keyword>
<gene>
    <name evidence="1" type="ORF">ACFO3J_35020</name>
</gene>
<protein>
    <submittedName>
        <fullName evidence="1">Uncharacterized protein</fullName>
    </submittedName>
</protein>
<accession>A0ABV8I291</accession>
<dbReference type="EMBL" id="JBHSBB010000052">
    <property type="protein sequence ID" value="MFC4036614.1"/>
    <property type="molecule type" value="Genomic_DNA"/>
</dbReference>
<comment type="caution">
    <text evidence="1">The sequence shown here is derived from an EMBL/GenBank/DDBJ whole genome shotgun (WGS) entry which is preliminary data.</text>
</comment>
<reference evidence="2" key="1">
    <citation type="journal article" date="2019" name="Int. J. Syst. Evol. Microbiol.">
        <title>The Global Catalogue of Microorganisms (GCM) 10K type strain sequencing project: providing services to taxonomists for standard genome sequencing and annotation.</title>
        <authorList>
            <consortium name="The Broad Institute Genomics Platform"/>
            <consortium name="The Broad Institute Genome Sequencing Center for Infectious Disease"/>
            <person name="Wu L."/>
            <person name="Ma J."/>
        </authorList>
    </citation>
    <scope>NUCLEOTIDE SEQUENCE [LARGE SCALE GENOMIC DNA]</scope>
    <source>
        <strain evidence="2">CGMCC 4.7237</strain>
    </source>
</reference>
<organism evidence="1 2">
    <name type="scientific">Streptomyces polygonati</name>
    <dbReference type="NCBI Taxonomy" id="1617087"/>
    <lineage>
        <taxon>Bacteria</taxon>
        <taxon>Bacillati</taxon>
        <taxon>Actinomycetota</taxon>
        <taxon>Actinomycetes</taxon>
        <taxon>Kitasatosporales</taxon>
        <taxon>Streptomycetaceae</taxon>
        <taxon>Streptomyces</taxon>
    </lineage>
</organism>
<sequence>MSAAPYEPISADIDPAEIQKASQDGRQQFEGYGLRVANKAEFSLIAPVIQPGGAAVFRERAIKAQYEAGFWEGRLGTVHDLRVGLVNNDTQILFAATYSDDFKPYVADVIKFASPWIDHMFVGVAEGYPGLTHPSAVDYILKYQVQASVWYASNPEASPRNIAKGLRLSAVFDDLLDVAQS</sequence>
<evidence type="ECO:0000313" key="2">
    <source>
        <dbReference type="Proteomes" id="UP001595765"/>
    </source>
</evidence>
<dbReference type="RefSeq" id="WP_386438623.1">
    <property type="nucleotide sequence ID" value="NZ_JBHSBB010000052.1"/>
</dbReference>
<name>A0ABV8I291_9ACTN</name>
<proteinExistence type="predicted"/>